<evidence type="ECO:0000313" key="2">
    <source>
        <dbReference type="EMBL" id="KAF4700287.1"/>
    </source>
</evidence>
<dbReference type="SUPFAM" id="SSF56112">
    <property type="entry name" value="Protein kinase-like (PK-like)"/>
    <property type="match status" value="1"/>
</dbReference>
<keyword evidence="4" id="KW-1185">Reference proteome</keyword>
<dbReference type="Proteomes" id="UP000574390">
    <property type="component" value="Unassembled WGS sequence"/>
</dbReference>
<dbReference type="EMBL" id="JABANM010030985">
    <property type="protein sequence ID" value="KAF4705327.1"/>
    <property type="molecule type" value="Genomic_DNA"/>
</dbReference>
<evidence type="ECO:0000313" key="4">
    <source>
        <dbReference type="Proteomes" id="UP000553632"/>
    </source>
</evidence>
<sequence length="137" mass="14468">MGNDRINGGLEISFEGMDHVDAAKDLISRLIVVNPAERITLGEALHHPWLEDFPLARQVASARSSGPIEVTSTASPGGGEVAVEAEEKSVQELTEAEESTVSGERAAERLRLDGLCEAQDDPPSKASSTPSSSTLQS</sequence>
<feature type="region of interest" description="Disordered" evidence="1">
    <location>
        <begin position="64"/>
        <end position="137"/>
    </location>
</feature>
<dbReference type="InterPro" id="IPR011009">
    <property type="entry name" value="Kinase-like_dom_sf"/>
</dbReference>
<comment type="caution">
    <text evidence="2">The sequence shown here is derived from an EMBL/GenBank/DDBJ whole genome shotgun (WGS) entry which is preliminary data.</text>
</comment>
<evidence type="ECO:0000313" key="5">
    <source>
        <dbReference type="Proteomes" id="UP000574390"/>
    </source>
</evidence>
<protein>
    <recommendedName>
        <fullName evidence="6">Protein kinase domain-containing protein</fullName>
    </recommendedName>
</protein>
<dbReference type="Gene3D" id="1.10.510.10">
    <property type="entry name" value="Transferase(Phosphotransferase) domain 1"/>
    <property type="match status" value="1"/>
</dbReference>
<feature type="compositionally biased region" description="Low complexity" evidence="1">
    <location>
        <begin position="124"/>
        <end position="137"/>
    </location>
</feature>
<evidence type="ECO:0000256" key="1">
    <source>
        <dbReference type="SAM" id="MobiDB-lite"/>
    </source>
</evidence>
<evidence type="ECO:0000313" key="3">
    <source>
        <dbReference type="EMBL" id="KAF4705327.1"/>
    </source>
</evidence>
<dbReference type="AlphaFoldDB" id="A0A7J6PWJ5"/>
<feature type="compositionally biased region" description="Basic and acidic residues" evidence="1">
    <location>
        <begin position="105"/>
        <end position="114"/>
    </location>
</feature>
<gene>
    <name evidence="3" type="ORF">FOZ62_023249</name>
    <name evidence="2" type="ORF">FOZ63_024711</name>
</gene>
<dbReference type="Proteomes" id="UP000553632">
    <property type="component" value="Unassembled WGS sequence"/>
</dbReference>
<organism evidence="2 4">
    <name type="scientific">Perkinsus olseni</name>
    <name type="common">Perkinsus atlanticus</name>
    <dbReference type="NCBI Taxonomy" id="32597"/>
    <lineage>
        <taxon>Eukaryota</taxon>
        <taxon>Sar</taxon>
        <taxon>Alveolata</taxon>
        <taxon>Perkinsozoa</taxon>
        <taxon>Perkinsea</taxon>
        <taxon>Perkinsida</taxon>
        <taxon>Perkinsidae</taxon>
        <taxon>Perkinsus</taxon>
    </lineage>
</organism>
<evidence type="ECO:0008006" key="6">
    <source>
        <dbReference type="Google" id="ProtNLM"/>
    </source>
</evidence>
<dbReference type="EMBL" id="JABANO010037374">
    <property type="protein sequence ID" value="KAF4700287.1"/>
    <property type="molecule type" value="Genomic_DNA"/>
</dbReference>
<reference evidence="4 5" key="1">
    <citation type="submission" date="2020-04" db="EMBL/GenBank/DDBJ databases">
        <title>Perkinsus olseni comparative genomics.</title>
        <authorList>
            <person name="Bogema D.R."/>
        </authorList>
    </citation>
    <scope>NUCLEOTIDE SEQUENCE [LARGE SCALE GENOMIC DNA]</scope>
    <source>
        <strain evidence="3">ATCC PRA-205</strain>
        <strain evidence="2 4">ATCC PRA-207</strain>
    </source>
</reference>
<name>A0A7J6PWJ5_PEROL</name>
<proteinExistence type="predicted"/>
<accession>A0A7J6PWJ5</accession>